<evidence type="ECO:0000313" key="3">
    <source>
        <dbReference type="Proteomes" id="UP000193870"/>
    </source>
</evidence>
<dbReference type="InterPro" id="IPR035965">
    <property type="entry name" value="PAS-like_dom_sf"/>
</dbReference>
<dbReference type="InterPro" id="IPR000014">
    <property type="entry name" value="PAS"/>
</dbReference>
<dbReference type="AlphaFoldDB" id="A0A1Y5TIE8"/>
<keyword evidence="3" id="KW-1185">Reference proteome</keyword>
<feature type="domain" description="PAS fold-4" evidence="1">
    <location>
        <begin position="33"/>
        <end position="124"/>
    </location>
</feature>
<name>A0A1Y5TIE8_9RHOB</name>
<organism evidence="2 3">
    <name type="scientific">Palleronia marisminoris</name>
    <dbReference type="NCBI Taxonomy" id="315423"/>
    <lineage>
        <taxon>Bacteria</taxon>
        <taxon>Pseudomonadati</taxon>
        <taxon>Pseudomonadota</taxon>
        <taxon>Alphaproteobacteria</taxon>
        <taxon>Rhodobacterales</taxon>
        <taxon>Roseobacteraceae</taxon>
        <taxon>Palleronia</taxon>
    </lineage>
</organism>
<dbReference type="RefSeq" id="WP_175484700.1">
    <property type="nucleotide sequence ID" value="NZ_FOPF01000012.1"/>
</dbReference>
<gene>
    <name evidence="2" type="ORF">PAM7066_03221</name>
</gene>
<dbReference type="NCBIfam" id="TIGR00229">
    <property type="entry name" value="sensory_box"/>
    <property type="match status" value="1"/>
</dbReference>
<dbReference type="SUPFAM" id="SSF55785">
    <property type="entry name" value="PYP-like sensor domain (PAS domain)"/>
    <property type="match status" value="1"/>
</dbReference>
<dbReference type="Proteomes" id="UP000193870">
    <property type="component" value="Unassembled WGS sequence"/>
</dbReference>
<dbReference type="Gene3D" id="3.30.450.20">
    <property type="entry name" value="PAS domain"/>
    <property type="match status" value="1"/>
</dbReference>
<protein>
    <submittedName>
        <fullName evidence="2">PAS fold protein</fullName>
    </submittedName>
</protein>
<dbReference type="CDD" id="cd00130">
    <property type="entry name" value="PAS"/>
    <property type="match status" value="1"/>
</dbReference>
<dbReference type="Pfam" id="PF08448">
    <property type="entry name" value="PAS_4"/>
    <property type="match status" value="1"/>
</dbReference>
<proteinExistence type="predicted"/>
<dbReference type="EMBL" id="FWFV01000011">
    <property type="protein sequence ID" value="SLN64801.1"/>
    <property type="molecule type" value="Genomic_DNA"/>
</dbReference>
<accession>A0A1Y5TIE8</accession>
<evidence type="ECO:0000313" key="2">
    <source>
        <dbReference type="EMBL" id="SLN64801.1"/>
    </source>
</evidence>
<reference evidence="2 3" key="1">
    <citation type="submission" date="2017-03" db="EMBL/GenBank/DDBJ databases">
        <authorList>
            <person name="Afonso C.L."/>
            <person name="Miller P.J."/>
            <person name="Scott M.A."/>
            <person name="Spackman E."/>
            <person name="Goraichik I."/>
            <person name="Dimitrov K.M."/>
            <person name="Suarez D.L."/>
            <person name="Swayne D.E."/>
        </authorList>
    </citation>
    <scope>NUCLEOTIDE SEQUENCE [LARGE SCALE GENOMIC DNA]</scope>
    <source>
        <strain evidence="2 3">CECT 7066</strain>
    </source>
</reference>
<dbReference type="InterPro" id="IPR013656">
    <property type="entry name" value="PAS_4"/>
</dbReference>
<sequence>MRLPRQAYAGYDEEWLIDDLAGCTPVVTLGFLRRSPHAVKLVDRNGSILYLNENAMAFYGVEAVDEAVGKLWWDLVRPQLRHTLRNVVTRAGLGENVRVTVDRQDAQGRDFSTEIVATPVRCRAMSVSKLLVVSPIISTDGKIGG</sequence>
<evidence type="ECO:0000259" key="1">
    <source>
        <dbReference type="Pfam" id="PF08448"/>
    </source>
</evidence>